<reference evidence="1 2" key="1">
    <citation type="journal article" date="2023" name="Nucleic Acids Res.">
        <title>The hologenome of Daphnia magna reveals possible DNA methylation and microbiome-mediated evolution of the host genome.</title>
        <authorList>
            <person name="Chaturvedi A."/>
            <person name="Li X."/>
            <person name="Dhandapani V."/>
            <person name="Marshall H."/>
            <person name="Kissane S."/>
            <person name="Cuenca-Cambronero M."/>
            <person name="Asole G."/>
            <person name="Calvet F."/>
            <person name="Ruiz-Romero M."/>
            <person name="Marangio P."/>
            <person name="Guigo R."/>
            <person name="Rago D."/>
            <person name="Mirbahai L."/>
            <person name="Eastwood N."/>
            <person name="Colbourne J.K."/>
            <person name="Zhou J."/>
            <person name="Mallon E."/>
            <person name="Orsini L."/>
        </authorList>
    </citation>
    <scope>NUCLEOTIDE SEQUENCE [LARGE SCALE GENOMIC DNA]</scope>
    <source>
        <strain evidence="1">LRV0_1</strain>
    </source>
</reference>
<proteinExistence type="predicted"/>
<keyword evidence="2" id="KW-1185">Reference proteome</keyword>
<sequence>MFKLRVDPTYMAGTGWDMQFCDADEDSLDYVKELKDKRAIRLKSAFRWLGTSKIDKYRGLNGNQNSDDLITR</sequence>
<evidence type="ECO:0000313" key="2">
    <source>
        <dbReference type="Proteomes" id="UP001234178"/>
    </source>
</evidence>
<protein>
    <submittedName>
        <fullName evidence="1">Uncharacterized protein</fullName>
    </submittedName>
</protein>
<dbReference type="EMBL" id="JAOYFB010000004">
    <property type="protein sequence ID" value="KAK4012904.1"/>
    <property type="molecule type" value="Genomic_DNA"/>
</dbReference>
<organism evidence="1 2">
    <name type="scientific">Daphnia magna</name>
    <dbReference type="NCBI Taxonomy" id="35525"/>
    <lineage>
        <taxon>Eukaryota</taxon>
        <taxon>Metazoa</taxon>
        <taxon>Ecdysozoa</taxon>
        <taxon>Arthropoda</taxon>
        <taxon>Crustacea</taxon>
        <taxon>Branchiopoda</taxon>
        <taxon>Diplostraca</taxon>
        <taxon>Cladocera</taxon>
        <taxon>Anomopoda</taxon>
        <taxon>Daphniidae</taxon>
        <taxon>Daphnia</taxon>
    </lineage>
</organism>
<gene>
    <name evidence="1" type="ORF">OUZ56_025154</name>
</gene>
<name>A0ABQ9ZJ05_9CRUS</name>
<dbReference type="Proteomes" id="UP001234178">
    <property type="component" value="Unassembled WGS sequence"/>
</dbReference>
<comment type="caution">
    <text evidence="1">The sequence shown here is derived from an EMBL/GenBank/DDBJ whole genome shotgun (WGS) entry which is preliminary data.</text>
</comment>
<evidence type="ECO:0000313" key="1">
    <source>
        <dbReference type="EMBL" id="KAK4012904.1"/>
    </source>
</evidence>
<accession>A0ABQ9ZJ05</accession>